<keyword evidence="9 11" id="KW-0627">Porphyrin biosynthesis</keyword>
<evidence type="ECO:0000256" key="2">
    <source>
        <dbReference type="ARBA" id="ARBA00005073"/>
    </source>
</evidence>
<sequence length="496" mass="54163">MVVANKLSSRFTVLGGGISGLSAAYYLAKHHSKPSDITVLEASGRFGGWMHSKRSPEGAVFEQGPRSLRPAGPPGWTTLDLVSELGLESNIIPVNTSHPGATNRFIYSRGKVHKLPNSIISILKKQSLFSQSLLPTILKEPFKEKRISENDESVYSFFSRRLNREVAEYIGDPVCRGIFAGDARALSLRAVFPAVYEMEKNYGSVVKGALLGKSVKPGPDASPLVQRSINEKWSIWSLDGGLQTFADKLHNSLNQMGVKFIVGKPCFAIDFTDDYKAILQIAEEKLETDHLISSLSADRLASILPSSHSNLVDALSEIKPVSVGLVNLEYNGNIIKDEGFGVLLPSSEATKVLGIIYDSCLFPQHDRKDGGHTRLTVMMGGHWFEEQFGHPDIVDTSVLTDTAVDAVAKIMGVSKDPIKTLTSVQTNCISQYHIGHTSRVNRIFNYVRDNGLPLSLVGSSYKGVGVNDCVYNAKVMVEELVAKNGNKDRGIVSEVE</sequence>
<accession>A7S5R2</accession>
<dbReference type="Proteomes" id="UP000001593">
    <property type="component" value="Unassembled WGS sequence"/>
</dbReference>
<dbReference type="EC" id="1.3.3.4" evidence="4 11"/>
<evidence type="ECO:0000256" key="4">
    <source>
        <dbReference type="ARBA" id="ARBA00012867"/>
    </source>
</evidence>
<evidence type="ECO:0000256" key="9">
    <source>
        <dbReference type="ARBA" id="ARBA00023244"/>
    </source>
</evidence>
<dbReference type="PANTHER" id="PTHR42923:SF3">
    <property type="entry name" value="PROTOPORPHYRINOGEN OXIDASE"/>
    <property type="match status" value="1"/>
</dbReference>
<dbReference type="STRING" id="45351.A7S5R2"/>
<evidence type="ECO:0000256" key="5">
    <source>
        <dbReference type="ARBA" id="ARBA00022630"/>
    </source>
</evidence>
<keyword evidence="6 11" id="KW-0274">FAD</keyword>
<dbReference type="GO" id="GO:0004729">
    <property type="term" value="F:oxygen-dependent protoporphyrinogen oxidase activity"/>
    <property type="evidence" value="ECO:0000318"/>
    <property type="project" value="GO_Central"/>
</dbReference>
<protein>
    <recommendedName>
        <fullName evidence="4 11">Protoporphyrinogen oxidase</fullName>
        <ecNumber evidence="4 11">1.3.3.4</ecNumber>
    </recommendedName>
</protein>
<dbReference type="eggNOG" id="KOG1276">
    <property type="taxonomic scope" value="Eukaryota"/>
</dbReference>
<evidence type="ECO:0000259" key="12">
    <source>
        <dbReference type="Pfam" id="PF01593"/>
    </source>
</evidence>
<dbReference type="OrthoDB" id="419752at2759"/>
<evidence type="ECO:0000256" key="11">
    <source>
        <dbReference type="RuleBase" id="RU367069"/>
    </source>
</evidence>
<evidence type="ECO:0000256" key="8">
    <source>
        <dbReference type="ARBA" id="ARBA00023133"/>
    </source>
</evidence>
<dbReference type="EMBL" id="DS469584">
    <property type="protein sequence ID" value="EDO40949.1"/>
    <property type="molecule type" value="Genomic_DNA"/>
</dbReference>
<name>A7S5R2_NEMVE</name>
<dbReference type="InterPro" id="IPR004572">
    <property type="entry name" value="Protoporphyrinogen_oxidase"/>
</dbReference>
<dbReference type="KEGG" id="nve:5512650"/>
<keyword evidence="7 11" id="KW-0560">Oxidoreductase</keyword>
<dbReference type="GO" id="GO:0005743">
    <property type="term" value="C:mitochondrial inner membrane"/>
    <property type="evidence" value="ECO:0000318"/>
    <property type="project" value="GO_Central"/>
</dbReference>
<dbReference type="PhylomeDB" id="A7S5R2"/>
<comment type="cofactor">
    <cofactor evidence="11">
        <name>FAD</name>
        <dbReference type="ChEBI" id="CHEBI:57692"/>
    </cofactor>
    <text evidence="11">Binds 1 FAD per subunit.</text>
</comment>
<evidence type="ECO:0000313" key="13">
    <source>
        <dbReference type="EMBL" id="EDO40949.1"/>
    </source>
</evidence>
<dbReference type="InterPro" id="IPR050464">
    <property type="entry name" value="Zeta_carotene_desat/Oxidored"/>
</dbReference>
<dbReference type="PANTHER" id="PTHR42923">
    <property type="entry name" value="PROTOPORPHYRINOGEN OXIDASE"/>
    <property type="match status" value="1"/>
</dbReference>
<comment type="catalytic activity">
    <reaction evidence="10 11">
        <text>protoporphyrinogen IX + 3 O2 = protoporphyrin IX + 3 H2O2</text>
        <dbReference type="Rhea" id="RHEA:25576"/>
        <dbReference type="ChEBI" id="CHEBI:15379"/>
        <dbReference type="ChEBI" id="CHEBI:16240"/>
        <dbReference type="ChEBI" id="CHEBI:57306"/>
        <dbReference type="ChEBI" id="CHEBI:57307"/>
        <dbReference type="EC" id="1.3.3.4"/>
    </reaction>
</comment>
<evidence type="ECO:0000256" key="3">
    <source>
        <dbReference type="ARBA" id="ARBA00010551"/>
    </source>
</evidence>
<dbReference type="UniPathway" id="UPA00251">
    <property type="reaction ID" value="UER00324"/>
</dbReference>
<dbReference type="SUPFAM" id="SSF54373">
    <property type="entry name" value="FAD-linked reductases, C-terminal domain"/>
    <property type="match status" value="1"/>
</dbReference>
<feature type="domain" description="Amine oxidase" evidence="12">
    <location>
        <begin position="18"/>
        <end position="435"/>
    </location>
</feature>
<comment type="function">
    <text evidence="1 11">Catalyzes the 6-electron oxidation of protoporphyrinogen-IX to form protoporphyrin-IX.</text>
</comment>
<dbReference type="InterPro" id="IPR036188">
    <property type="entry name" value="FAD/NAD-bd_sf"/>
</dbReference>
<evidence type="ECO:0000313" key="14">
    <source>
        <dbReference type="Proteomes" id="UP000001593"/>
    </source>
</evidence>
<evidence type="ECO:0000256" key="10">
    <source>
        <dbReference type="ARBA" id="ARBA00047554"/>
    </source>
</evidence>
<dbReference type="InParanoid" id="A7S5R2"/>
<dbReference type="Pfam" id="PF01593">
    <property type="entry name" value="Amino_oxidase"/>
    <property type="match status" value="1"/>
</dbReference>
<comment type="pathway">
    <text evidence="2 11">Porphyrin-containing compound metabolism; protoporphyrin-IX biosynthesis; protoporphyrin-IX from protoporphyrinogen-IX: step 1/1.</text>
</comment>
<organism evidence="13 14">
    <name type="scientific">Nematostella vectensis</name>
    <name type="common">Starlet sea anemone</name>
    <dbReference type="NCBI Taxonomy" id="45351"/>
    <lineage>
        <taxon>Eukaryota</taxon>
        <taxon>Metazoa</taxon>
        <taxon>Cnidaria</taxon>
        <taxon>Anthozoa</taxon>
        <taxon>Hexacorallia</taxon>
        <taxon>Actiniaria</taxon>
        <taxon>Edwardsiidae</taxon>
        <taxon>Nematostella</taxon>
    </lineage>
</organism>
<reference evidence="13 14" key="1">
    <citation type="journal article" date="2007" name="Science">
        <title>Sea anemone genome reveals ancestral eumetazoan gene repertoire and genomic organization.</title>
        <authorList>
            <person name="Putnam N.H."/>
            <person name="Srivastava M."/>
            <person name="Hellsten U."/>
            <person name="Dirks B."/>
            <person name="Chapman J."/>
            <person name="Salamov A."/>
            <person name="Terry A."/>
            <person name="Shapiro H."/>
            <person name="Lindquist E."/>
            <person name="Kapitonov V.V."/>
            <person name="Jurka J."/>
            <person name="Genikhovich G."/>
            <person name="Grigoriev I.V."/>
            <person name="Lucas S.M."/>
            <person name="Steele R.E."/>
            <person name="Finnerty J.R."/>
            <person name="Technau U."/>
            <person name="Martindale M.Q."/>
            <person name="Rokhsar D.S."/>
        </authorList>
    </citation>
    <scope>NUCLEOTIDE SEQUENCE [LARGE SCALE GENOMIC DNA]</scope>
    <source>
        <strain evidence="14">CH2 X CH6</strain>
    </source>
</reference>
<proteinExistence type="inferred from homology"/>
<dbReference type="HOGENOM" id="CLU_009629_2_1_1"/>
<dbReference type="OMA" id="WFDQWFG"/>
<evidence type="ECO:0000256" key="7">
    <source>
        <dbReference type="ARBA" id="ARBA00023002"/>
    </source>
</evidence>
<dbReference type="Gene3D" id="3.50.50.60">
    <property type="entry name" value="FAD/NAD(P)-binding domain"/>
    <property type="match status" value="1"/>
</dbReference>
<evidence type="ECO:0000256" key="1">
    <source>
        <dbReference type="ARBA" id="ARBA00002600"/>
    </source>
</evidence>
<gene>
    <name evidence="13" type="ORF">NEMVEDRAFT_v1g207217</name>
</gene>
<comment type="subcellular location">
    <subcellularLocation>
        <location evidence="11">Mitochondrion inner membrane</location>
    </subcellularLocation>
</comment>
<dbReference type="GO" id="GO:0006783">
    <property type="term" value="P:heme biosynthetic process"/>
    <property type="evidence" value="ECO:0000318"/>
    <property type="project" value="GO_Central"/>
</dbReference>
<keyword evidence="8 11" id="KW-0350">Heme biosynthesis</keyword>
<dbReference type="SUPFAM" id="SSF51905">
    <property type="entry name" value="FAD/NAD(P)-binding domain"/>
    <property type="match status" value="1"/>
</dbReference>
<keyword evidence="5 11" id="KW-0285">Flavoprotein</keyword>
<dbReference type="GO" id="GO:0006782">
    <property type="term" value="P:protoporphyrinogen IX biosynthetic process"/>
    <property type="evidence" value="ECO:0007669"/>
    <property type="project" value="UniProtKB-UniRule"/>
</dbReference>
<comment type="similarity">
    <text evidence="3 11">Belongs to the protoporphyrinogen/coproporphyrinogen oxidase family. Protoporphyrinogen oxidase subfamily.</text>
</comment>
<keyword evidence="14" id="KW-1185">Reference proteome</keyword>
<evidence type="ECO:0000256" key="6">
    <source>
        <dbReference type="ARBA" id="ARBA00022827"/>
    </source>
</evidence>
<dbReference type="AlphaFoldDB" id="A7S5R2"/>
<dbReference type="NCBIfam" id="TIGR00562">
    <property type="entry name" value="proto_IX_ox"/>
    <property type="match status" value="1"/>
</dbReference>
<dbReference type="InterPro" id="IPR002937">
    <property type="entry name" value="Amino_oxidase"/>
</dbReference>
<dbReference type="FunFam" id="3.50.50.60:FF:000193">
    <property type="entry name" value="Protoporphyrinogen oxidase"/>
    <property type="match status" value="1"/>
</dbReference>